<comment type="caution">
    <text evidence="1">The sequence shown here is derived from an EMBL/GenBank/DDBJ whole genome shotgun (WGS) entry which is preliminary data.</text>
</comment>
<feature type="non-terminal residue" evidence="1">
    <location>
        <position position="143"/>
    </location>
</feature>
<protein>
    <submittedName>
        <fullName evidence="1">Uncharacterized protein</fullName>
    </submittedName>
</protein>
<dbReference type="AlphaFoldDB" id="X0XEK0"/>
<name>X0XEK0_9ZZZZ</name>
<reference evidence="1" key="1">
    <citation type="journal article" date="2014" name="Front. Microbiol.">
        <title>High frequency of phylogenetically diverse reductive dehalogenase-homologous genes in deep subseafloor sedimentary metagenomes.</title>
        <authorList>
            <person name="Kawai M."/>
            <person name="Futagami T."/>
            <person name="Toyoda A."/>
            <person name="Takaki Y."/>
            <person name="Nishi S."/>
            <person name="Hori S."/>
            <person name="Arai W."/>
            <person name="Tsubouchi T."/>
            <person name="Morono Y."/>
            <person name="Uchiyama I."/>
            <person name="Ito T."/>
            <person name="Fujiyama A."/>
            <person name="Inagaki F."/>
            <person name="Takami H."/>
        </authorList>
    </citation>
    <scope>NUCLEOTIDE SEQUENCE</scope>
    <source>
        <strain evidence="1">Expedition CK06-06</strain>
    </source>
</reference>
<dbReference type="EMBL" id="BARS01043725">
    <property type="protein sequence ID" value="GAG41505.1"/>
    <property type="molecule type" value="Genomic_DNA"/>
</dbReference>
<proteinExistence type="predicted"/>
<organism evidence="1">
    <name type="scientific">marine sediment metagenome</name>
    <dbReference type="NCBI Taxonomy" id="412755"/>
    <lineage>
        <taxon>unclassified sequences</taxon>
        <taxon>metagenomes</taxon>
        <taxon>ecological metagenomes</taxon>
    </lineage>
</organism>
<accession>X0XEK0</accession>
<sequence length="143" mass="16233">MKRSKADVEKHVLSQRIWRRPMTTIPALQYLDRALETVRDMGLTKESSGEDPIGALLDQITEIDKDKVTIIARTLAEASTFNEIVRNEIAGMKIGKRYNDVVGQFNSIRDDAKMLVDQLEDGKLSTWERANNIWMKVARGDVA</sequence>
<gene>
    <name evidence="1" type="ORF">S01H1_66142</name>
</gene>
<evidence type="ECO:0000313" key="1">
    <source>
        <dbReference type="EMBL" id="GAG41505.1"/>
    </source>
</evidence>